<dbReference type="Gene3D" id="3.40.190.290">
    <property type="match status" value="1"/>
</dbReference>
<dbReference type="GO" id="GO:0043565">
    <property type="term" value="F:sequence-specific DNA binding"/>
    <property type="evidence" value="ECO:0007669"/>
    <property type="project" value="TreeGrafter"/>
</dbReference>
<keyword evidence="7" id="KW-1185">Reference proteome</keyword>
<dbReference type="PROSITE" id="PS50931">
    <property type="entry name" value="HTH_LYSR"/>
    <property type="match status" value="1"/>
</dbReference>
<evidence type="ECO:0000256" key="1">
    <source>
        <dbReference type="ARBA" id="ARBA00009437"/>
    </source>
</evidence>
<dbReference type="AlphaFoldDB" id="A0A931J4C4"/>
<evidence type="ECO:0000256" key="2">
    <source>
        <dbReference type="ARBA" id="ARBA00023015"/>
    </source>
</evidence>
<keyword evidence="4" id="KW-0804">Transcription</keyword>
<evidence type="ECO:0000256" key="4">
    <source>
        <dbReference type="ARBA" id="ARBA00023163"/>
    </source>
</evidence>
<dbReference type="GO" id="GO:0003700">
    <property type="term" value="F:DNA-binding transcription factor activity"/>
    <property type="evidence" value="ECO:0007669"/>
    <property type="project" value="InterPro"/>
</dbReference>
<name>A0A931J4C4_9BURK</name>
<dbReference type="Pfam" id="PF03466">
    <property type="entry name" value="LysR_substrate"/>
    <property type="match status" value="1"/>
</dbReference>
<evidence type="ECO:0000313" key="7">
    <source>
        <dbReference type="Proteomes" id="UP000613266"/>
    </source>
</evidence>
<accession>A0A931J4C4</accession>
<evidence type="ECO:0000313" key="6">
    <source>
        <dbReference type="EMBL" id="MBH9578513.1"/>
    </source>
</evidence>
<dbReference type="InterPro" id="IPR036390">
    <property type="entry name" value="WH_DNA-bd_sf"/>
</dbReference>
<protein>
    <submittedName>
        <fullName evidence="6">LysR family transcriptional regulator</fullName>
    </submittedName>
</protein>
<dbReference type="PANTHER" id="PTHR30537">
    <property type="entry name" value="HTH-TYPE TRANSCRIPTIONAL REGULATOR"/>
    <property type="match status" value="1"/>
</dbReference>
<keyword evidence="2" id="KW-0805">Transcription regulation</keyword>
<evidence type="ECO:0000259" key="5">
    <source>
        <dbReference type="PROSITE" id="PS50931"/>
    </source>
</evidence>
<comment type="caution">
    <text evidence="6">The sequence shown here is derived from an EMBL/GenBank/DDBJ whole genome shotgun (WGS) entry which is preliminary data.</text>
</comment>
<dbReference type="GO" id="GO:0006351">
    <property type="term" value="P:DNA-templated transcription"/>
    <property type="evidence" value="ECO:0007669"/>
    <property type="project" value="TreeGrafter"/>
</dbReference>
<reference evidence="6" key="1">
    <citation type="submission" date="2020-12" db="EMBL/GenBank/DDBJ databases">
        <title>The genome sequence of Inhella sp. 1Y17.</title>
        <authorList>
            <person name="Liu Y."/>
        </authorList>
    </citation>
    <scope>NUCLEOTIDE SEQUENCE</scope>
    <source>
        <strain evidence="6">1Y17</strain>
    </source>
</reference>
<dbReference type="Proteomes" id="UP000613266">
    <property type="component" value="Unassembled WGS sequence"/>
</dbReference>
<dbReference type="PANTHER" id="PTHR30537:SF5">
    <property type="entry name" value="HTH-TYPE TRANSCRIPTIONAL ACTIVATOR TTDR-RELATED"/>
    <property type="match status" value="1"/>
</dbReference>
<dbReference type="Gene3D" id="1.10.10.10">
    <property type="entry name" value="Winged helix-like DNA-binding domain superfamily/Winged helix DNA-binding domain"/>
    <property type="match status" value="1"/>
</dbReference>
<dbReference type="InterPro" id="IPR000847">
    <property type="entry name" value="LysR_HTH_N"/>
</dbReference>
<keyword evidence="3" id="KW-0238">DNA-binding</keyword>
<dbReference type="SUPFAM" id="SSF46785">
    <property type="entry name" value="Winged helix' DNA-binding domain"/>
    <property type="match status" value="1"/>
</dbReference>
<dbReference type="SUPFAM" id="SSF53850">
    <property type="entry name" value="Periplasmic binding protein-like II"/>
    <property type="match status" value="1"/>
</dbReference>
<organism evidence="6 7">
    <name type="scientific">Inhella proteolytica</name>
    <dbReference type="NCBI Taxonomy" id="2795029"/>
    <lineage>
        <taxon>Bacteria</taxon>
        <taxon>Pseudomonadati</taxon>
        <taxon>Pseudomonadota</taxon>
        <taxon>Betaproteobacteria</taxon>
        <taxon>Burkholderiales</taxon>
        <taxon>Sphaerotilaceae</taxon>
        <taxon>Inhella</taxon>
    </lineage>
</organism>
<dbReference type="InterPro" id="IPR058163">
    <property type="entry name" value="LysR-type_TF_proteobact-type"/>
</dbReference>
<dbReference type="InterPro" id="IPR005119">
    <property type="entry name" value="LysR_subst-bd"/>
</dbReference>
<evidence type="ECO:0000256" key="3">
    <source>
        <dbReference type="ARBA" id="ARBA00023125"/>
    </source>
</evidence>
<gene>
    <name evidence="6" type="ORF">I7X39_16600</name>
</gene>
<sequence>MESLQDWLAFSRTVELGSFAAAGRSLEQTASAVGKQVARLEKFLGVRLLQRSTRRMTLTPEGRLAHLRCHELLLGFGSLRAELACSVGAVAGPLRVGAPWVAQHWLVPLLPAFLQRHPGVQVDLHFSDEQGDLLSDGLDLAIRSVVPPDAPWQARPLQAFRLQLWAAPSYLARSGRPQGVADLKAHRALRFRHPDSGKLLPWPFLADEARVPPTALSSNQMEAIRQACLQGLGLACMPDFQVREDLQTGRLEPVLAQELVHLGRYQALWLRGVPVAPRVRAFIEHLAAAAGKGGGRPPPKAR</sequence>
<feature type="domain" description="HTH lysR-type" evidence="5">
    <location>
        <begin position="1"/>
        <end position="59"/>
    </location>
</feature>
<comment type="similarity">
    <text evidence="1">Belongs to the LysR transcriptional regulatory family.</text>
</comment>
<proteinExistence type="inferred from homology"/>
<dbReference type="EMBL" id="JAEDAK010000012">
    <property type="protein sequence ID" value="MBH9578513.1"/>
    <property type="molecule type" value="Genomic_DNA"/>
</dbReference>
<dbReference type="Pfam" id="PF00126">
    <property type="entry name" value="HTH_1"/>
    <property type="match status" value="1"/>
</dbReference>
<dbReference type="InterPro" id="IPR036388">
    <property type="entry name" value="WH-like_DNA-bd_sf"/>
</dbReference>
<dbReference type="RefSeq" id="WP_198112277.1">
    <property type="nucleotide sequence ID" value="NZ_JAEDAK010000012.1"/>
</dbReference>